<dbReference type="GO" id="GO:0004342">
    <property type="term" value="F:glucosamine-6-phosphate deaminase activity"/>
    <property type="evidence" value="ECO:0007669"/>
    <property type="project" value="UniProtKB-EC"/>
</dbReference>
<accession>A0A518B5G5</accession>
<dbReference type="OrthoDB" id="9791139at2"/>
<dbReference type="GO" id="GO:0006046">
    <property type="term" value="P:N-acetylglucosamine catabolic process"/>
    <property type="evidence" value="ECO:0007669"/>
    <property type="project" value="TreeGrafter"/>
</dbReference>
<reference evidence="2 3" key="1">
    <citation type="submission" date="2019-02" db="EMBL/GenBank/DDBJ databases">
        <title>Deep-cultivation of Planctomycetes and their phenomic and genomic characterization uncovers novel biology.</title>
        <authorList>
            <person name="Wiegand S."/>
            <person name="Jogler M."/>
            <person name="Boedeker C."/>
            <person name="Pinto D."/>
            <person name="Vollmers J."/>
            <person name="Rivas-Marin E."/>
            <person name="Kohn T."/>
            <person name="Peeters S.H."/>
            <person name="Heuer A."/>
            <person name="Rast P."/>
            <person name="Oberbeckmann S."/>
            <person name="Bunk B."/>
            <person name="Jeske O."/>
            <person name="Meyerdierks A."/>
            <person name="Storesund J.E."/>
            <person name="Kallscheuer N."/>
            <person name="Luecker S."/>
            <person name="Lage O.M."/>
            <person name="Pohl T."/>
            <person name="Merkel B.J."/>
            <person name="Hornburger P."/>
            <person name="Mueller R.-W."/>
            <person name="Bruemmer F."/>
            <person name="Labrenz M."/>
            <person name="Spormann A.M."/>
            <person name="Op den Camp H."/>
            <person name="Overmann J."/>
            <person name="Amann R."/>
            <person name="Jetten M.S.M."/>
            <person name="Mascher T."/>
            <person name="Medema M.H."/>
            <person name="Devos D.P."/>
            <person name="Kaster A.-K."/>
            <person name="Ovreas L."/>
            <person name="Rohde M."/>
            <person name="Galperin M.Y."/>
            <person name="Jogler C."/>
        </authorList>
    </citation>
    <scope>NUCLEOTIDE SEQUENCE [LARGE SCALE GENOMIC DNA]</scope>
    <source>
        <strain evidence="2 3">Pan216</strain>
    </source>
</reference>
<dbReference type="GO" id="GO:0042802">
    <property type="term" value="F:identical protein binding"/>
    <property type="evidence" value="ECO:0007669"/>
    <property type="project" value="TreeGrafter"/>
</dbReference>
<name>A0A518B5G5_9BACT</name>
<dbReference type="AlphaFoldDB" id="A0A518B5G5"/>
<gene>
    <name evidence="2" type="primary">nagB_2</name>
    <name evidence="2" type="ORF">Pan216_30850</name>
</gene>
<organism evidence="2 3">
    <name type="scientific">Kolteria novifilia</name>
    <dbReference type="NCBI Taxonomy" id="2527975"/>
    <lineage>
        <taxon>Bacteria</taxon>
        <taxon>Pseudomonadati</taxon>
        <taxon>Planctomycetota</taxon>
        <taxon>Planctomycetia</taxon>
        <taxon>Kolteriales</taxon>
        <taxon>Kolteriaceae</taxon>
        <taxon>Kolteria</taxon>
    </lineage>
</organism>
<dbReference type="InterPro" id="IPR037171">
    <property type="entry name" value="NagB/RpiA_transferase-like"/>
</dbReference>
<keyword evidence="2" id="KW-0378">Hydrolase</keyword>
<dbReference type="GO" id="GO:0006043">
    <property type="term" value="P:glucosamine catabolic process"/>
    <property type="evidence" value="ECO:0007669"/>
    <property type="project" value="TreeGrafter"/>
</dbReference>
<dbReference type="SUPFAM" id="SSF100950">
    <property type="entry name" value="NagB/RpiA/CoA transferase-like"/>
    <property type="match status" value="1"/>
</dbReference>
<dbReference type="CDD" id="cd01399">
    <property type="entry name" value="GlcN6P_deaminase"/>
    <property type="match status" value="1"/>
</dbReference>
<sequence length="252" mass="27040">MEVVVHESSAEMGQAAGEQAAGIIREKLAKDGSAAIILATGASQFDTLANLIAAPDIDWSKVTMFHLDEYLGLSIDHPASFRGYLRDRFVKKVPELAAVHFLDGEAADPQAECERLGKLISDRTIAVALVGIGENGHLAFNDPPADFETTDPYLVVDLDEDCRKQQVGEGWFATLDDVPSQAISMSVHRIMASETIICSVPDERKAEAVRGSLEGPVTPEVPASILQKHADCRLFLDRASASSLSAQGGIQV</sequence>
<dbReference type="GO" id="GO:0005737">
    <property type="term" value="C:cytoplasm"/>
    <property type="evidence" value="ECO:0007669"/>
    <property type="project" value="TreeGrafter"/>
</dbReference>
<dbReference type="Pfam" id="PF01182">
    <property type="entry name" value="Glucosamine_iso"/>
    <property type="match status" value="1"/>
</dbReference>
<proteinExistence type="predicted"/>
<dbReference type="GO" id="GO:0005975">
    <property type="term" value="P:carbohydrate metabolic process"/>
    <property type="evidence" value="ECO:0007669"/>
    <property type="project" value="InterPro"/>
</dbReference>
<evidence type="ECO:0000313" key="3">
    <source>
        <dbReference type="Proteomes" id="UP000317093"/>
    </source>
</evidence>
<evidence type="ECO:0000313" key="2">
    <source>
        <dbReference type="EMBL" id="QDU62218.1"/>
    </source>
</evidence>
<evidence type="ECO:0000259" key="1">
    <source>
        <dbReference type="Pfam" id="PF01182"/>
    </source>
</evidence>
<dbReference type="InterPro" id="IPR006148">
    <property type="entry name" value="Glc/Gal-6P_isomerase"/>
</dbReference>
<dbReference type="PANTHER" id="PTHR11280">
    <property type="entry name" value="GLUCOSAMINE-6-PHOSPHATE ISOMERASE"/>
    <property type="match status" value="1"/>
</dbReference>
<dbReference type="Proteomes" id="UP000317093">
    <property type="component" value="Chromosome"/>
</dbReference>
<dbReference type="EMBL" id="CP036279">
    <property type="protein sequence ID" value="QDU62218.1"/>
    <property type="molecule type" value="Genomic_DNA"/>
</dbReference>
<dbReference type="EC" id="3.5.99.6" evidence="2"/>
<feature type="domain" description="Glucosamine/galactosamine-6-phosphate isomerase" evidence="1">
    <location>
        <begin position="8"/>
        <end position="229"/>
    </location>
</feature>
<dbReference type="PANTHER" id="PTHR11280:SF6">
    <property type="entry name" value="GLUCOSAMINE-6-PHOSPHATE ISOMERASE NAGB"/>
    <property type="match status" value="1"/>
</dbReference>
<protein>
    <submittedName>
        <fullName evidence="2">Glucosamine-6-phosphate deaminase 1</fullName>
        <ecNumber evidence="2">3.5.99.6</ecNumber>
    </submittedName>
</protein>
<dbReference type="RefSeq" id="WP_145258808.1">
    <property type="nucleotide sequence ID" value="NZ_CP036279.1"/>
</dbReference>
<dbReference type="InterPro" id="IPR004547">
    <property type="entry name" value="Glucosamine6P_isomerase"/>
</dbReference>
<keyword evidence="3" id="KW-1185">Reference proteome</keyword>
<dbReference type="KEGG" id="knv:Pan216_30850"/>
<dbReference type="GO" id="GO:0019262">
    <property type="term" value="P:N-acetylneuraminate catabolic process"/>
    <property type="evidence" value="ECO:0007669"/>
    <property type="project" value="TreeGrafter"/>
</dbReference>
<dbReference type="Gene3D" id="3.40.50.1360">
    <property type="match status" value="1"/>
</dbReference>